<keyword evidence="1" id="KW-0808">Transferase</keyword>
<comment type="caution">
    <text evidence="1">The sequence shown here is derived from an EMBL/GenBank/DDBJ whole genome shotgun (WGS) entry which is preliminary data.</text>
</comment>
<accession>A0A699R962</accession>
<organism evidence="1">
    <name type="scientific">Tanacetum cinerariifolium</name>
    <name type="common">Dalmatian daisy</name>
    <name type="synonym">Chrysanthemum cinerariifolium</name>
    <dbReference type="NCBI Taxonomy" id="118510"/>
    <lineage>
        <taxon>Eukaryota</taxon>
        <taxon>Viridiplantae</taxon>
        <taxon>Streptophyta</taxon>
        <taxon>Embryophyta</taxon>
        <taxon>Tracheophyta</taxon>
        <taxon>Spermatophyta</taxon>
        <taxon>Magnoliopsida</taxon>
        <taxon>eudicotyledons</taxon>
        <taxon>Gunneridae</taxon>
        <taxon>Pentapetalae</taxon>
        <taxon>asterids</taxon>
        <taxon>campanulids</taxon>
        <taxon>Asterales</taxon>
        <taxon>Asteraceae</taxon>
        <taxon>Asteroideae</taxon>
        <taxon>Anthemideae</taxon>
        <taxon>Anthemidinae</taxon>
        <taxon>Tanacetum</taxon>
    </lineage>
</organism>
<evidence type="ECO:0000313" key="1">
    <source>
        <dbReference type="EMBL" id="GFC79541.1"/>
    </source>
</evidence>
<sequence length="123" mass="13707">MLDVDDEHLDLGEQNIKQCKRKICDGHYTATVRVLSCSSVAPYNDATLEDLKTKYPFKHAPTLPALPIDHHHLISSLDVVLDKSKSFPRGTSCRRDGLRAQYIIDCLSRVVVAVSDELVSSIT</sequence>
<reference evidence="1" key="1">
    <citation type="journal article" date="2019" name="Sci. Rep.">
        <title>Draft genome of Tanacetum cinerariifolium, the natural source of mosquito coil.</title>
        <authorList>
            <person name="Yamashiro T."/>
            <person name="Shiraishi A."/>
            <person name="Satake H."/>
            <person name="Nakayama K."/>
        </authorList>
    </citation>
    <scope>NUCLEOTIDE SEQUENCE</scope>
</reference>
<gene>
    <name evidence="1" type="ORF">Tci_851511</name>
</gene>
<keyword evidence="1" id="KW-0695">RNA-directed DNA polymerase</keyword>
<name>A0A699R962_TANCI</name>
<protein>
    <submittedName>
        <fullName evidence="1">Putative reverse transcriptase domain-containing protein</fullName>
    </submittedName>
</protein>
<proteinExistence type="predicted"/>
<keyword evidence="1" id="KW-0548">Nucleotidyltransferase</keyword>
<dbReference type="GO" id="GO:0003964">
    <property type="term" value="F:RNA-directed DNA polymerase activity"/>
    <property type="evidence" value="ECO:0007669"/>
    <property type="project" value="UniProtKB-KW"/>
</dbReference>
<dbReference type="AlphaFoldDB" id="A0A699R962"/>
<dbReference type="EMBL" id="BKCJ011070931">
    <property type="protein sequence ID" value="GFC79541.1"/>
    <property type="molecule type" value="Genomic_DNA"/>
</dbReference>